<feature type="region of interest" description="Disordered" evidence="1">
    <location>
        <begin position="179"/>
        <end position="200"/>
    </location>
</feature>
<comment type="caution">
    <text evidence="2">The sequence shown here is derived from an EMBL/GenBank/DDBJ whole genome shotgun (WGS) entry which is preliminary data.</text>
</comment>
<sequence>MQTFSKSLGGVIGPRLELLRPPRRLYLGTVTDLQFSARELTARCRQVVVLALDQARYIHATTLLTDYMNAHPQTKLCAEVWLFRAEFELATMRRTAAIDTLIEGLRQRAEPMELLAEAYRIATGGRTFSVKKAPQRTISIPSEALEVTRELCRCFGVGEKWGSTHHDSTEDDILRREALGLPRSRSHTHRTSKAMEKSPLNVPNQNLYQRVVQEHYKERVDPFQQGLVQQRRQVRRRASRTGQRQLSDWFDLIEEGACSNGTFSEPSFSFPELPRQSCAASGTDSGHQSSRQRSMSQVYNAYGHGSGHEDATDSFSSVFSSDGEGEKEDAPERTDNVNLPPLMNHGKPRPYPPRVSAFDLDKRAMPFLSSQVN</sequence>
<accession>A0A4Z1SZZ2</accession>
<evidence type="ECO:0000313" key="3">
    <source>
        <dbReference type="Proteomes" id="UP000315496"/>
    </source>
</evidence>
<dbReference type="VEuPathDB" id="GiardiaDB:GMRT_22695"/>
<dbReference type="Proteomes" id="UP000315496">
    <property type="component" value="Chromosome 2"/>
</dbReference>
<dbReference type="EMBL" id="VDLU01000002">
    <property type="protein sequence ID" value="TNJ29028.1"/>
    <property type="molecule type" value="Genomic_DNA"/>
</dbReference>
<dbReference type="AlphaFoldDB" id="A0A4Z1SZZ2"/>
<feature type="compositionally biased region" description="Polar residues" evidence="1">
    <location>
        <begin position="278"/>
        <end position="299"/>
    </location>
</feature>
<keyword evidence="3" id="KW-1185">Reference proteome</keyword>
<feature type="region of interest" description="Disordered" evidence="1">
    <location>
        <begin position="269"/>
        <end position="356"/>
    </location>
</feature>
<dbReference type="OrthoDB" id="10255672at2759"/>
<evidence type="ECO:0000313" key="2">
    <source>
        <dbReference type="EMBL" id="TNJ29028.1"/>
    </source>
</evidence>
<organism evidence="2 3">
    <name type="scientific">Giardia muris</name>
    <dbReference type="NCBI Taxonomy" id="5742"/>
    <lineage>
        <taxon>Eukaryota</taxon>
        <taxon>Metamonada</taxon>
        <taxon>Diplomonadida</taxon>
        <taxon>Hexamitidae</taxon>
        <taxon>Giardiinae</taxon>
        <taxon>Giardia</taxon>
    </lineage>
</organism>
<evidence type="ECO:0000256" key="1">
    <source>
        <dbReference type="SAM" id="MobiDB-lite"/>
    </source>
</evidence>
<gene>
    <name evidence="2" type="ORF">GMRT_22695</name>
</gene>
<protein>
    <submittedName>
        <fullName evidence="2">Uncharacterized protein</fullName>
    </submittedName>
</protein>
<reference evidence="2 3" key="1">
    <citation type="submission" date="2019-05" db="EMBL/GenBank/DDBJ databases">
        <title>The compact genome of Giardia muris reveals important steps in the evolution of intestinal protozoan parasites.</title>
        <authorList>
            <person name="Xu F."/>
            <person name="Jimenez-Gonzalez A."/>
            <person name="Einarsson E."/>
            <person name="Astvaldsson A."/>
            <person name="Peirasmaki D."/>
            <person name="Eckmann L."/>
            <person name="Andersson J.O."/>
            <person name="Svard S.G."/>
            <person name="Jerlstrom-Hultqvist J."/>
        </authorList>
    </citation>
    <scope>NUCLEOTIDE SEQUENCE [LARGE SCALE GENOMIC DNA]</scope>
    <source>
        <strain evidence="2 3">Roberts-Thomson</strain>
    </source>
</reference>
<proteinExistence type="predicted"/>
<name>A0A4Z1SZZ2_GIAMU</name>